<dbReference type="AlphaFoldDB" id="A0A9P9IR56"/>
<keyword evidence="2" id="KW-0732">Signal</keyword>
<protein>
    <submittedName>
        <fullName evidence="4">von Willebrand factor type A domain-containing protein</fullName>
    </submittedName>
</protein>
<dbReference type="SUPFAM" id="SSF53300">
    <property type="entry name" value="vWA-like"/>
    <property type="match status" value="1"/>
</dbReference>
<feature type="region of interest" description="Disordered" evidence="1">
    <location>
        <begin position="442"/>
        <end position="508"/>
    </location>
</feature>
<evidence type="ECO:0000313" key="5">
    <source>
        <dbReference type="Proteomes" id="UP000700596"/>
    </source>
</evidence>
<feature type="compositionally biased region" description="Pro residues" evidence="1">
    <location>
        <begin position="443"/>
        <end position="460"/>
    </location>
</feature>
<dbReference type="CDD" id="cd00198">
    <property type="entry name" value="vWFA"/>
    <property type="match status" value="1"/>
</dbReference>
<reference evidence="4" key="1">
    <citation type="journal article" date="2021" name="Nat. Commun.">
        <title>Genetic determinants of endophytism in the Arabidopsis root mycobiome.</title>
        <authorList>
            <person name="Mesny F."/>
            <person name="Miyauchi S."/>
            <person name="Thiergart T."/>
            <person name="Pickel B."/>
            <person name="Atanasova L."/>
            <person name="Karlsson M."/>
            <person name="Huettel B."/>
            <person name="Barry K.W."/>
            <person name="Haridas S."/>
            <person name="Chen C."/>
            <person name="Bauer D."/>
            <person name="Andreopoulos W."/>
            <person name="Pangilinan J."/>
            <person name="LaButti K."/>
            <person name="Riley R."/>
            <person name="Lipzen A."/>
            <person name="Clum A."/>
            <person name="Drula E."/>
            <person name="Henrissat B."/>
            <person name="Kohler A."/>
            <person name="Grigoriev I.V."/>
            <person name="Martin F.M."/>
            <person name="Hacquard S."/>
        </authorList>
    </citation>
    <scope>NUCLEOTIDE SEQUENCE</scope>
    <source>
        <strain evidence="4">MPI-CAGE-CH-0243</strain>
    </source>
</reference>
<name>A0A9P9IR56_9PLEO</name>
<evidence type="ECO:0000259" key="3">
    <source>
        <dbReference type="PROSITE" id="PS50234"/>
    </source>
</evidence>
<evidence type="ECO:0000256" key="2">
    <source>
        <dbReference type="SAM" id="SignalP"/>
    </source>
</evidence>
<dbReference type="Pfam" id="PF13519">
    <property type="entry name" value="VWA_2"/>
    <property type="match status" value="1"/>
</dbReference>
<feature type="signal peptide" evidence="2">
    <location>
        <begin position="1"/>
        <end position="16"/>
    </location>
</feature>
<accession>A0A9P9IR56</accession>
<evidence type="ECO:0000256" key="1">
    <source>
        <dbReference type="SAM" id="MobiDB-lite"/>
    </source>
</evidence>
<feature type="compositionally biased region" description="Acidic residues" evidence="1">
    <location>
        <begin position="470"/>
        <end position="484"/>
    </location>
</feature>
<feature type="compositionally biased region" description="Polar residues" evidence="1">
    <location>
        <begin position="413"/>
        <end position="428"/>
    </location>
</feature>
<feature type="region of interest" description="Disordered" evidence="1">
    <location>
        <begin position="395"/>
        <end position="429"/>
    </location>
</feature>
<feature type="chain" id="PRO_5040218697" evidence="2">
    <location>
        <begin position="17"/>
        <end position="632"/>
    </location>
</feature>
<dbReference type="Proteomes" id="UP000700596">
    <property type="component" value="Unassembled WGS sequence"/>
</dbReference>
<proteinExistence type="predicted"/>
<dbReference type="Gene3D" id="3.40.50.410">
    <property type="entry name" value="von Willebrand factor, type A domain"/>
    <property type="match status" value="1"/>
</dbReference>
<dbReference type="InterPro" id="IPR036465">
    <property type="entry name" value="vWFA_dom_sf"/>
</dbReference>
<sequence>MLFLTLFAFIAPLSNALIIPRATTQTCTDLRAQSNNGNRKIAIVIDSSGSMSSSDPRNLRLAAGKSVVDWLISKDEAAAGGKKQDLVTVIDFDDVAKLDYPLGDPGNASSSIDKISRSGGTFIAGGVKMAIQQLTADGTGGTKDRSGIVVFTDGQDSSQTLLIDQINKAASEGIRVSFGFLSPSAYQDVRVLGAIMKSGGRYLTISDAQGSNAFINGILINGLTKNDNPKGDSSTLLAGLDSSHYISGSETKTVTYLARDAEQLAFTVRSVDAGTLDVQIKAGSKVLNSANSVLYSRSLNVTAPGNGNIDIKVTSKGAKKDSIDMANLVLTLQFIVGVRSDLPPQNCTVGIGGGSNKTPIGKTVGPAVGTIGAVLMFGGLGYFLWKHFGNPFKPAASPHSPPTDPGLNKGTPEITTNEVPSTEKSPPQNWFKKMFQFPVHSAPTPPPLYALPPTQPPTQPQEPQSNENPDNPDYESGSEYEDAHDEGQETTDTIDPPYSDPHNPKKPRRHIHRVRIYGNNHHHHIAATHPCQTGSCPLVSKDHICDDPAHPCTCVDPKCKLNSRLHFCDERDAPVHRCVGPKEDPNCPLNDREYMEAKKEEHRALVAKYMAQDAAKSGLFAVGKYTIRTLGM</sequence>
<feature type="domain" description="VWFA" evidence="3">
    <location>
        <begin position="40"/>
        <end position="223"/>
    </location>
</feature>
<keyword evidence="5" id="KW-1185">Reference proteome</keyword>
<dbReference type="OrthoDB" id="301415at2759"/>
<gene>
    <name evidence="4" type="ORF">B0J11DRAFT_603327</name>
</gene>
<organism evidence="4 5">
    <name type="scientific">Dendryphion nanum</name>
    <dbReference type="NCBI Taxonomy" id="256645"/>
    <lineage>
        <taxon>Eukaryota</taxon>
        <taxon>Fungi</taxon>
        <taxon>Dikarya</taxon>
        <taxon>Ascomycota</taxon>
        <taxon>Pezizomycotina</taxon>
        <taxon>Dothideomycetes</taxon>
        <taxon>Pleosporomycetidae</taxon>
        <taxon>Pleosporales</taxon>
        <taxon>Torulaceae</taxon>
        <taxon>Dendryphion</taxon>
    </lineage>
</organism>
<dbReference type="InterPro" id="IPR002035">
    <property type="entry name" value="VWF_A"/>
</dbReference>
<comment type="caution">
    <text evidence="4">The sequence shown here is derived from an EMBL/GenBank/DDBJ whole genome shotgun (WGS) entry which is preliminary data.</text>
</comment>
<dbReference type="EMBL" id="JAGMWT010000005">
    <property type="protein sequence ID" value="KAH7128164.1"/>
    <property type="molecule type" value="Genomic_DNA"/>
</dbReference>
<dbReference type="SMART" id="SM00327">
    <property type="entry name" value="VWA"/>
    <property type="match status" value="1"/>
</dbReference>
<dbReference type="PROSITE" id="PS50234">
    <property type="entry name" value="VWFA"/>
    <property type="match status" value="1"/>
</dbReference>
<evidence type="ECO:0000313" key="4">
    <source>
        <dbReference type="EMBL" id="KAH7128164.1"/>
    </source>
</evidence>